<evidence type="ECO:0000313" key="16">
    <source>
        <dbReference type="Proteomes" id="UP001558713"/>
    </source>
</evidence>
<reference evidence="15 16" key="1">
    <citation type="submission" date="2024-04" db="EMBL/GenBank/DDBJ databases">
        <title>Genome assembly C_amara_ONT_v2.</title>
        <authorList>
            <person name="Yant L."/>
            <person name="Moore C."/>
            <person name="Slenker M."/>
        </authorList>
    </citation>
    <scope>NUCLEOTIDE SEQUENCE [LARGE SCALE GENOMIC DNA]</scope>
    <source>
        <tissue evidence="15">Leaf</tissue>
    </source>
</reference>
<dbReference type="PRINTS" id="PR00019">
    <property type="entry name" value="LEURICHRPT"/>
</dbReference>
<evidence type="ECO:0000256" key="6">
    <source>
        <dbReference type="ARBA" id="ARBA00022729"/>
    </source>
</evidence>
<dbReference type="PANTHER" id="PTHR48052">
    <property type="entry name" value="UNNAMED PRODUCT"/>
    <property type="match status" value="1"/>
</dbReference>
<dbReference type="Gene3D" id="3.80.10.10">
    <property type="entry name" value="Ribonuclease Inhibitor"/>
    <property type="match status" value="3"/>
</dbReference>
<dbReference type="InterPro" id="IPR013210">
    <property type="entry name" value="LRR_N_plant-typ"/>
</dbReference>
<keyword evidence="3" id="KW-1003">Cell membrane</keyword>
<comment type="caution">
    <text evidence="15">The sequence shown here is derived from an EMBL/GenBank/DDBJ whole genome shotgun (WGS) entry which is preliminary data.</text>
</comment>
<evidence type="ECO:0000256" key="12">
    <source>
        <dbReference type="SAM" id="Phobius"/>
    </source>
</evidence>
<keyword evidence="8 12" id="KW-1133">Transmembrane helix</keyword>
<evidence type="ECO:0000256" key="8">
    <source>
        <dbReference type="ARBA" id="ARBA00022989"/>
    </source>
</evidence>
<evidence type="ECO:0000256" key="10">
    <source>
        <dbReference type="ARBA" id="ARBA00023170"/>
    </source>
</evidence>
<evidence type="ECO:0000256" key="9">
    <source>
        <dbReference type="ARBA" id="ARBA00023136"/>
    </source>
</evidence>
<evidence type="ECO:0000256" key="13">
    <source>
        <dbReference type="SAM" id="SignalP"/>
    </source>
</evidence>
<proteinExistence type="inferred from homology"/>
<comment type="subcellular location">
    <subcellularLocation>
        <location evidence="1">Cell membrane</location>
        <topology evidence="1">Single-pass type I membrane protein</topology>
    </subcellularLocation>
</comment>
<keyword evidence="10" id="KW-0675">Receptor</keyword>
<sequence length="721" mass="80910">MMTRSHCYWVSCIITIYFSLRFHTLASPTLHLCRHDQRDALLEFKDEFPIDESNQIPWNKSSDCCFWKGVKCDDKSGQVISLELYGTFLNSSLKTNSSLFKLQSLRHLALSSCNLIGEIPSTLGNLSRLLELDLSYNKLVGEIPASMGNLKELTSMRLDENFLSGNIPISFANLTKLSEFTAQENSLHGPFPKSLFTIPSLESVYLKGNQFTGPIEFENISSSSNLSYLSLPRNRLDGPIPESISEFLNLEYLFLQHNNLSGPIPRSISKLVNLDYIDLSNNMLEGEVPGSLWKSGTLALSYNSFSSLGKSFENSSQDSSISVLHLNSNSFRGPFPLWICKLRWLRLLDLSNNLFSGSIPPCLSNLLFDSFLELILRSNKFSGILPDIFANATGLIIFDVSDNQLEGNFPKSLINCKALKLVNVGSNKIKDTFPTGLGSLPSLNVLSLRSNEFYGPLYHSDVSIGFQSLRIIDLSHNGFTGTLPPHYFSSWREMTNLTTEFNEYMGGRLNGFSVNQSMEMVYKGVDMSFDRIRQDFTAIDFSGNRLYGKIPESVGYLKELRLINLSGNAFTNDIPWFLANLTHLETLDLSRNKLSGQIPQGLGKLSSLSYMNFSHNLLQGLVPRGTQFQRQKCSSYSDNPGLYGLEDICGEKHVLNPTLQQPEELSEAEEQMFNWVAAAVAYGPGVFCGLVIGYIFTSRNHEWFTEKFGRRKLRVTTTSAR</sequence>
<accession>A0ABD1B0K6</accession>
<keyword evidence="5 12" id="KW-0812">Transmembrane</keyword>
<evidence type="ECO:0000256" key="3">
    <source>
        <dbReference type="ARBA" id="ARBA00022475"/>
    </source>
</evidence>
<dbReference type="Pfam" id="PF08263">
    <property type="entry name" value="LRRNT_2"/>
    <property type="match status" value="1"/>
</dbReference>
<dbReference type="FunFam" id="3.80.10.10:FF:000041">
    <property type="entry name" value="LRR receptor-like serine/threonine-protein kinase ERECTA"/>
    <property type="match status" value="1"/>
</dbReference>
<organism evidence="15 16">
    <name type="scientific">Cardamine amara subsp. amara</name>
    <dbReference type="NCBI Taxonomy" id="228776"/>
    <lineage>
        <taxon>Eukaryota</taxon>
        <taxon>Viridiplantae</taxon>
        <taxon>Streptophyta</taxon>
        <taxon>Embryophyta</taxon>
        <taxon>Tracheophyta</taxon>
        <taxon>Spermatophyta</taxon>
        <taxon>Magnoliopsida</taxon>
        <taxon>eudicotyledons</taxon>
        <taxon>Gunneridae</taxon>
        <taxon>Pentapetalae</taxon>
        <taxon>rosids</taxon>
        <taxon>malvids</taxon>
        <taxon>Brassicales</taxon>
        <taxon>Brassicaceae</taxon>
        <taxon>Cardamineae</taxon>
        <taxon>Cardamine</taxon>
    </lineage>
</organism>
<feature type="chain" id="PRO_5044758313" evidence="13">
    <location>
        <begin position="27"/>
        <end position="721"/>
    </location>
</feature>
<keyword evidence="9 12" id="KW-0472">Membrane</keyword>
<feature type="domain" description="Leucine-rich repeat-containing N-terminal plant-type" evidence="14">
    <location>
        <begin position="35"/>
        <end position="73"/>
    </location>
</feature>
<dbReference type="InterPro" id="IPR032675">
    <property type="entry name" value="LRR_dom_sf"/>
</dbReference>
<keyword evidence="11" id="KW-0325">Glycoprotein</keyword>
<gene>
    <name evidence="15" type="ORF">V5N11_034844</name>
</gene>
<dbReference type="Pfam" id="PF13855">
    <property type="entry name" value="LRR_8"/>
    <property type="match status" value="2"/>
</dbReference>
<keyword evidence="6 13" id="KW-0732">Signal</keyword>
<dbReference type="FunFam" id="3.80.10.10:FF:000213">
    <property type="entry name" value="Tyrosine-sulfated glycopeptide receptor 1"/>
    <property type="match status" value="1"/>
</dbReference>
<dbReference type="FunFam" id="3.80.10.10:FF:000400">
    <property type="entry name" value="Nuclear pore complex protein NUP107"/>
    <property type="match status" value="1"/>
</dbReference>
<evidence type="ECO:0000259" key="14">
    <source>
        <dbReference type="Pfam" id="PF08263"/>
    </source>
</evidence>
<evidence type="ECO:0000256" key="7">
    <source>
        <dbReference type="ARBA" id="ARBA00022737"/>
    </source>
</evidence>
<evidence type="ECO:0000256" key="11">
    <source>
        <dbReference type="ARBA" id="ARBA00023180"/>
    </source>
</evidence>
<dbReference type="SMART" id="SM00369">
    <property type="entry name" value="LRR_TYP"/>
    <property type="match status" value="6"/>
</dbReference>
<comment type="similarity">
    <text evidence="2">Belongs to the RLP family.</text>
</comment>
<dbReference type="EMBL" id="JBANAX010000364">
    <property type="protein sequence ID" value="KAL1212488.1"/>
    <property type="molecule type" value="Genomic_DNA"/>
</dbReference>
<evidence type="ECO:0000256" key="5">
    <source>
        <dbReference type="ARBA" id="ARBA00022692"/>
    </source>
</evidence>
<evidence type="ECO:0000313" key="15">
    <source>
        <dbReference type="EMBL" id="KAL1212488.1"/>
    </source>
</evidence>
<protein>
    <submittedName>
        <fullName evidence="15">Receptor-like protein 11</fullName>
    </submittedName>
</protein>
<feature type="signal peptide" evidence="13">
    <location>
        <begin position="1"/>
        <end position="26"/>
    </location>
</feature>
<evidence type="ECO:0000256" key="4">
    <source>
        <dbReference type="ARBA" id="ARBA00022614"/>
    </source>
</evidence>
<dbReference type="InterPro" id="IPR001611">
    <property type="entry name" value="Leu-rich_rpt"/>
</dbReference>
<dbReference type="PANTHER" id="PTHR48052:SF8">
    <property type="entry name" value="LRR RECEPTOR-LIKE SERINE_THREONINE-PROTEIN KINASE FLS2"/>
    <property type="match status" value="1"/>
</dbReference>
<dbReference type="InterPro" id="IPR003591">
    <property type="entry name" value="Leu-rich_rpt_typical-subtyp"/>
</dbReference>
<keyword evidence="4" id="KW-0433">Leucine-rich repeat</keyword>
<evidence type="ECO:0000256" key="1">
    <source>
        <dbReference type="ARBA" id="ARBA00004251"/>
    </source>
</evidence>
<name>A0ABD1B0K6_CARAN</name>
<dbReference type="GO" id="GO:0005886">
    <property type="term" value="C:plasma membrane"/>
    <property type="evidence" value="ECO:0007669"/>
    <property type="project" value="UniProtKB-SubCell"/>
</dbReference>
<keyword evidence="7" id="KW-0677">Repeat</keyword>
<dbReference type="Proteomes" id="UP001558713">
    <property type="component" value="Unassembled WGS sequence"/>
</dbReference>
<evidence type="ECO:0000256" key="2">
    <source>
        <dbReference type="ARBA" id="ARBA00009592"/>
    </source>
</evidence>
<dbReference type="Pfam" id="PF00560">
    <property type="entry name" value="LRR_1"/>
    <property type="match status" value="4"/>
</dbReference>
<dbReference type="AlphaFoldDB" id="A0ABD1B0K6"/>
<dbReference type="SUPFAM" id="SSF52058">
    <property type="entry name" value="L domain-like"/>
    <property type="match status" value="2"/>
</dbReference>
<feature type="transmembrane region" description="Helical" evidence="12">
    <location>
        <begin position="672"/>
        <end position="697"/>
    </location>
</feature>
<keyword evidence="16" id="KW-1185">Reference proteome</keyword>